<keyword evidence="2" id="KW-0472">Membrane</keyword>
<feature type="transmembrane region" description="Helical" evidence="2">
    <location>
        <begin position="37"/>
        <end position="60"/>
    </location>
</feature>
<dbReference type="Proteomes" id="UP001231189">
    <property type="component" value="Unassembled WGS sequence"/>
</dbReference>
<feature type="region of interest" description="Disordered" evidence="1">
    <location>
        <begin position="102"/>
        <end position="122"/>
    </location>
</feature>
<protein>
    <submittedName>
        <fullName evidence="3">Uncharacterized protein</fullName>
    </submittedName>
</protein>
<organism evidence="3 4">
    <name type="scientific">Lolium multiflorum</name>
    <name type="common">Italian ryegrass</name>
    <name type="synonym">Lolium perenne subsp. multiflorum</name>
    <dbReference type="NCBI Taxonomy" id="4521"/>
    <lineage>
        <taxon>Eukaryota</taxon>
        <taxon>Viridiplantae</taxon>
        <taxon>Streptophyta</taxon>
        <taxon>Embryophyta</taxon>
        <taxon>Tracheophyta</taxon>
        <taxon>Spermatophyta</taxon>
        <taxon>Magnoliopsida</taxon>
        <taxon>Liliopsida</taxon>
        <taxon>Poales</taxon>
        <taxon>Poaceae</taxon>
        <taxon>BOP clade</taxon>
        <taxon>Pooideae</taxon>
        <taxon>Poodae</taxon>
        <taxon>Poeae</taxon>
        <taxon>Poeae Chloroplast Group 2 (Poeae type)</taxon>
        <taxon>Loliodinae</taxon>
        <taxon>Loliinae</taxon>
        <taxon>Lolium</taxon>
    </lineage>
</organism>
<dbReference type="InterPro" id="IPR032238">
    <property type="entry name" value="ATP-synth_Z"/>
</dbReference>
<dbReference type="Pfam" id="PF16594">
    <property type="entry name" value="ATP-synt_Z"/>
    <property type="match status" value="1"/>
</dbReference>
<feature type="transmembrane region" description="Helical" evidence="2">
    <location>
        <begin position="72"/>
        <end position="93"/>
    </location>
</feature>
<keyword evidence="2" id="KW-0812">Transmembrane</keyword>
<dbReference type="PANTHER" id="PTHR35165:SF4">
    <property type="entry name" value="OS03G0126900 PROTEIN"/>
    <property type="match status" value="1"/>
</dbReference>
<proteinExistence type="predicted"/>
<accession>A0AAD8SKG5</accession>
<name>A0AAD8SKG5_LOLMU</name>
<comment type="caution">
    <text evidence="3">The sequence shown here is derived from an EMBL/GenBank/DDBJ whole genome shotgun (WGS) entry which is preliminary data.</text>
</comment>
<dbReference type="EMBL" id="JAUUTY010000004">
    <property type="protein sequence ID" value="KAK1653414.1"/>
    <property type="molecule type" value="Genomic_DNA"/>
</dbReference>
<gene>
    <name evidence="3" type="ORF">QYE76_071219</name>
</gene>
<evidence type="ECO:0000256" key="2">
    <source>
        <dbReference type="SAM" id="Phobius"/>
    </source>
</evidence>
<dbReference type="AlphaFoldDB" id="A0AAD8SKG5"/>
<evidence type="ECO:0000256" key="1">
    <source>
        <dbReference type="SAM" id="MobiDB-lite"/>
    </source>
</evidence>
<keyword evidence="4" id="KW-1185">Reference proteome</keyword>
<reference evidence="3" key="1">
    <citation type="submission" date="2023-07" db="EMBL/GenBank/DDBJ databases">
        <title>A chromosome-level genome assembly of Lolium multiflorum.</title>
        <authorList>
            <person name="Chen Y."/>
            <person name="Copetti D."/>
            <person name="Kolliker R."/>
            <person name="Studer B."/>
        </authorList>
    </citation>
    <scope>NUCLEOTIDE SEQUENCE</scope>
    <source>
        <strain evidence="3">02402/16</strain>
        <tissue evidence="3">Leaf</tissue>
    </source>
</reference>
<dbReference type="PANTHER" id="PTHR35165">
    <property type="entry name" value="OS08G0113900 PROTEIN"/>
    <property type="match status" value="1"/>
</dbReference>
<keyword evidence="2" id="KW-1133">Transmembrane helix</keyword>
<evidence type="ECO:0000313" key="3">
    <source>
        <dbReference type="EMBL" id="KAK1653414.1"/>
    </source>
</evidence>
<sequence>MAPPLHQGSHPSKATGAVTAMEMGGAAAEEESARSSWAFRAAVAGVAAAGLAGAGVLVWWAVVFHPATRQLWMVPVGLVLLGTPLLAWLSLFASSPACKGRRLGTHHDHPLPPPAMSTPTDR</sequence>
<evidence type="ECO:0000313" key="4">
    <source>
        <dbReference type="Proteomes" id="UP001231189"/>
    </source>
</evidence>